<keyword evidence="2" id="KW-1185">Reference proteome</keyword>
<name>A0AAV2FKB3_9ROSI</name>
<accession>A0AAV2FKB3</accession>
<dbReference type="AlphaFoldDB" id="A0AAV2FKB3"/>
<gene>
    <name evidence="1" type="ORF">LTRI10_LOCUS38687</name>
</gene>
<dbReference type="EMBL" id="OZ034819">
    <property type="protein sequence ID" value="CAL1398454.1"/>
    <property type="molecule type" value="Genomic_DNA"/>
</dbReference>
<proteinExistence type="predicted"/>
<reference evidence="1 2" key="1">
    <citation type="submission" date="2024-04" db="EMBL/GenBank/DDBJ databases">
        <authorList>
            <person name="Fracassetti M."/>
        </authorList>
    </citation>
    <scope>NUCLEOTIDE SEQUENCE [LARGE SCALE GENOMIC DNA]</scope>
</reference>
<sequence>MDLGVGKTILTERQKEVHNIKTLVDCEEGKDVTGKVKAKGIYLWVKRKEMTKLSNNYVLFPPQCKTKYERKKTTISWKNQD</sequence>
<protein>
    <submittedName>
        <fullName evidence="1">Uncharacterized protein</fullName>
    </submittedName>
</protein>
<evidence type="ECO:0000313" key="2">
    <source>
        <dbReference type="Proteomes" id="UP001497516"/>
    </source>
</evidence>
<organism evidence="1 2">
    <name type="scientific">Linum trigynum</name>
    <dbReference type="NCBI Taxonomy" id="586398"/>
    <lineage>
        <taxon>Eukaryota</taxon>
        <taxon>Viridiplantae</taxon>
        <taxon>Streptophyta</taxon>
        <taxon>Embryophyta</taxon>
        <taxon>Tracheophyta</taxon>
        <taxon>Spermatophyta</taxon>
        <taxon>Magnoliopsida</taxon>
        <taxon>eudicotyledons</taxon>
        <taxon>Gunneridae</taxon>
        <taxon>Pentapetalae</taxon>
        <taxon>rosids</taxon>
        <taxon>fabids</taxon>
        <taxon>Malpighiales</taxon>
        <taxon>Linaceae</taxon>
        <taxon>Linum</taxon>
    </lineage>
</organism>
<dbReference type="Proteomes" id="UP001497516">
    <property type="component" value="Chromosome 6"/>
</dbReference>
<evidence type="ECO:0000313" key="1">
    <source>
        <dbReference type="EMBL" id="CAL1398454.1"/>
    </source>
</evidence>